<evidence type="ECO:0000313" key="2">
    <source>
        <dbReference type="EMBL" id="MCC2256123.1"/>
    </source>
</evidence>
<dbReference type="Gene3D" id="3.40.50.300">
    <property type="entry name" value="P-loop containing nucleotide triphosphate hydrolases"/>
    <property type="match status" value="1"/>
</dbReference>
<feature type="domain" description="NACHT" evidence="1">
    <location>
        <begin position="266"/>
        <end position="394"/>
    </location>
</feature>
<evidence type="ECO:0000313" key="3">
    <source>
        <dbReference type="Proteomes" id="UP001198151"/>
    </source>
</evidence>
<reference evidence="2 3" key="1">
    <citation type="submission" date="2021-10" db="EMBL/GenBank/DDBJ databases">
        <title>Anaerobic single-cell dispensing facilitates the cultivation of human gut bacteria.</title>
        <authorList>
            <person name="Afrizal A."/>
        </authorList>
    </citation>
    <scope>NUCLEOTIDE SEQUENCE [LARGE SCALE GENOMIC DNA]</scope>
    <source>
        <strain evidence="2 3">CLA-AA-H200</strain>
    </source>
</reference>
<dbReference type="SUPFAM" id="SSF52540">
    <property type="entry name" value="P-loop containing nucleoside triphosphate hydrolases"/>
    <property type="match status" value="1"/>
</dbReference>
<evidence type="ECO:0000259" key="1">
    <source>
        <dbReference type="PROSITE" id="PS50837"/>
    </source>
</evidence>
<dbReference type="PANTHER" id="PTHR46844:SF1">
    <property type="entry name" value="SLR5058 PROTEIN"/>
    <property type="match status" value="1"/>
</dbReference>
<dbReference type="PROSITE" id="PS50837">
    <property type="entry name" value="NACHT"/>
    <property type="match status" value="1"/>
</dbReference>
<dbReference type="InterPro" id="IPR027417">
    <property type="entry name" value="P-loop_NTPase"/>
</dbReference>
<dbReference type="PANTHER" id="PTHR46844">
    <property type="entry name" value="SLR5058 PROTEIN"/>
    <property type="match status" value="1"/>
</dbReference>
<dbReference type="InterPro" id="IPR007111">
    <property type="entry name" value="NACHT_NTPase"/>
</dbReference>
<dbReference type="RefSeq" id="WP_227709101.1">
    <property type="nucleotide sequence ID" value="NZ_JAJEQX010000050.1"/>
</dbReference>
<gene>
    <name evidence="2" type="ORF">LKD70_17185</name>
</gene>
<dbReference type="Proteomes" id="UP001198151">
    <property type="component" value="Unassembled WGS sequence"/>
</dbReference>
<organism evidence="2 3">
    <name type="scientific">Ruminococcus turbiniformis</name>
    <dbReference type="NCBI Taxonomy" id="2881258"/>
    <lineage>
        <taxon>Bacteria</taxon>
        <taxon>Bacillati</taxon>
        <taxon>Bacillota</taxon>
        <taxon>Clostridia</taxon>
        <taxon>Eubacteriales</taxon>
        <taxon>Oscillospiraceae</taxon>
        <taxon>Ruminococcus</taxon>
    </lineage>
</organism>
<name>A0ABS8G3H7_9FIRM</name>
<proteinExistence type="predicted"/>
<dbReference type="EMBL" id="JAJEQX010000050">
    <property type="protein sequence ID" value="MCC2256123.1"/>
    <property type="molecule type" value="Genomic_DNA"/>
</dbReference>
<comment type="caution">
    <text evidence="2">The sequence shown here is derived from an EMBL/GenBank/DDBJ whole genome shotgun (WGS) entry which is preliminary data.</text>
</comment>
<dbReference type="Pfam" id="PF05729">
    <property type="entry name" value="NACHT"/>
    <property type="match status" value="1"/>
</dbReference>
<sequence length="862" mass="100668">MPDITGAAGAILSGIVTNILTDAVYRGYSNIRSLKRTSTPARTEIRQRISEFLKNYDGTLIESATFAEYLELPQVSDTLQDYAYYTAASCSAKGKPSLSTSEQVIDYLTRNALSHYHEELTIPDRRMIEKFFSDFFDVSRKYYFDRLSEREQYVLFLIGDRLAKMEEHLSRNISRDVLDKNEQYTEIMRQYTAIIRKRNQSLFVYGFRELKLDDFYVIPKLVKHPGPARFDNMRFDASDIINYHISDGKLDTKTFCPYTDIFRSDDIIYVIGGPGYGKSILLKNIVLHSDRMNFDNSGDYLVIRCDLKTFYKNPQGRTPSVIEFLIESMVEESGMSRNDLTEDFLNYYLKIGRVIVLFDALDEVPRQYRTKLHKTITSYFLSYSPKNKICITSRERGFYPQNEIPVFEIQPLRRKEIDTYLDRMIRLHYFREEDKPVFFRQANALVSQKFLNSFLLLSLLVSIFQAEKELPQTKVELYSKCFSYISRDREKDKAEISEKYNWNDILRIMKDSTFIELSKLACPNNESIAEETILDVLSKVYKQKFGGIARAETAVEEFLRFCSERTELFVPAQQEGSYRFFHRSFFEYFYSKYLSREKNVRKIVQGFRKFDQDSEVFELTAAILKNEDEFLYQQLIEYLLDKASEGLLADRMKADMLNILTLVMQAVDDQQYIFDYCKLFLLNSRLIASKHFIMIPLYRGRGKFLKNETVISSLLQKFCASDPQLHDLFYQAYRKYAFPAVAAFLSTSVFQNPEQILAVPDGPRFLRAQVRAVPEMLKNEYYMGVIFSHPDWKNFFMESVKNLMPDRPVDNSEGLPDELQPDKSSIRQFVISLNHLDQSQLEKYCDLIFGTKQLSAGDAASS</sequence>
<keyword evidence="3" id="KW-1185">Reference proteome</keyword>
<accession>A0ABS8G3H7</accession>
<protein>
    <submittedName>
        <fullName evidence="2">NACHT domain-containing protein</fullName>
    </submittedName>
</protein>